<evidence type="ECO:0000313" key="1">
    <source>
        <dbReference type="EMBL" id="QEC64093.1"/>
    </source>
</evidence>
<dbReference type="RefSeq" id="WP_147032666.1">
    <property type="nucleotide sequence ID" value="NZ_CP042436.1"/>
</dbReference>
<dbReference type="Proteomes" id="UP000321479">
    <property type="component" value="Chromosome"/>
</dbReference>
<sequence length="251" mass="28949">MLWPFILHSFKANVWRLEIDSLTDTIFIETRDPADKKVFFSSISLKTGKVNFKDIQTEERWLTGIECGYDGVLLLHNYQSESAPTHKGLIALDAFTGALLWQNFNLAFDHLSISGPVIYDTRLQPPKMMTGDIRSGNMLRKYEPLADLELANFFAFPSDAEPELIPSFHLPVHPLENTVHYLDHNNLRIVSLHAIAEGTLQQRLYIMKNSEMVYEDLLNDYIQKLQPESFLLHKSQLIYLKDRSQLKVLTL</sequence>
<evidence type="ECO:0000313" key="2">
    <source>
        <dbReference type="Proteomes" id="UP000321479"/>
    </source>
</evidence>
<dbReference type="EMBL" id="CP042436">
    <property type="protein sequence ID" value="QEC64093.1"/>
    <property type="molecule type" value="Genomic_DNA"/>
</dbReference>
<accession>A0A5B8UZS4</accession>
<dbReference type="OrthoDB" id="597091at2"/>
<proteinExistence type="predicted"/>
<dbReference type="KEGG" id="mgin:FRZ54_16420"/>
<reference evidence="1 2" key="1">
    <citation type="journal article" date="2017" name="Curr. Microbiol.">
        <title>Mucilaginibacter ginsenosidivorans sp. nov., Isolated from Soil of Ginseng Field.</title>
        <authorList>
            <person name="Kim M.M."/>
            <person name="Siddiqi M.Z."/>
            <person name="Im W.T."/>
        </authorList>
    </citation>
    <scope>NUCLEOTIDE SEQUENCE [LARGE SCALE GENOMIC DNA]</scope>
    <source>
        <strain evidence="1 2">Gsoil 3017</strain>
    </source>
</reference>
<dbReference type="InterPro" id="IPR032595">
    <property type="entry name" value="DUF4905"/>
</dbReference>
<protein>
    <submittedName>
        <fullName evidence="1">DUF4905 domain-containing protein</fullName>
    </submittedName>
</protein>
<dbReference type="Pfam" id="PF16248">
    <property type="entry name" value="DUF4905"/>
    <property type="match status" value="1"/>
</dbReference>
<organism evidence="1 2">
    <name type="scientific">Mucilaginibacter ginsenosidivorans</name>
    <dbReference type="NCBI Taxonomy" id="398053"/>
    <lineage>
        <taxon>Bacteria</taxon>
        <taxon>Pseudomonadati</taxon>
        <taxon>Bacteroidota</taxon>
        <taxon>Sphingobacteriia</taxon>
        <taxon>Sphingobacteriales</taxon>
        <taxon>Sphingobacteriaceae</taxon>
        <taxon>Mucilaginibacter</taxon>
    </lineage>
</organism>
<keyword evidence="2" id="KW-1185">Reference proteome</keyword>
<name>A0A5B8UZS4_9SPHI</name>
<dbReference type="AlphaFoldDB" id="A0A5B8UZS4"/>
<gene>
    <name evidence="1" type="ORF">FRZ54_16420</name>
</gene>